<dbReference type="GO" id="GO:0000155">
    <property type="term" value="F:phosphorelay sensor kinase activity"/>
    <property type="evidence" value="ECO:0007669"/>
    <property type="project" value="InterPro"/>
</dbReference>
<keyword evidence="11" id="KW-0902">Two-component regulatory system</keyword>
<evidence type="ECO:0000256" key="2">
    <source>
        <dbReference type="ARBA" id="ARBA00004141"/>
    </source>
</evidence>
<keyword evidence="4" id="KW-0597">Phosphoprotein</keyword>
<keyword evidence="18" id="KW-1185">Reference proteome</keyword>
<dbReference type="GO" id="GO:0005886">
    <property type="term" value="C:plasma membrane"/>
    <property type="evidence" value="ECO:0007669"/>
    <property type="project" value="TreeGrafter"/>
</dbReference>
<feature type="domain" description="HAMP" evidence="16">
    <location>
        <begin position="237"/>
        <end position="289"/>
    </location>
</feature>
<dbReference type="PROSITE" id="PS50109">
    <property type="entry name" value="HIS_KIN"/>
    <property type="match status" value="1"/>
</dbReference>
<dbReference type="RefSeq" id="WP_198461801.1">
    <property type="nucleotide sequence ID" value="NZ_JABBCQ020000019.1"/>
</dbReference>
<evidence type="ECO:0000256" key="12">
    <source>
        <dbReference type="ARBA" id="ARBA00023136"/>
    </source>
</evidence>
<dbReference type="Pfam" id="PF02518">
    <property type="entry name" value="HATPase_c"/>
    <property type="match status" value="1"/>
</dbReference>
<evidence type="ECO:0000259" key="15">
    <source>
        <dbReference type="PROSITE" id="PS50109"/>
    </source>
</evidence>
<sequence length="614" mass="66435">MRSLRVRLLVWLCLALCTLWGGVATWMFTGMRHELRSVLDDRLIASARMVAGIVHQFKPQNASPEDWGPMLNVVARDGVACEVSMIRSEVHTAPASEASNSEAFAAEAGTERPATLIPASPLEVPRSHVGAQAGDRAGDKVPPVHMPEAAEPDDSQVLARTAGAPSFQAPLPLGFSTVIKGGRPWRTYVLEDHGVRIATADRIDVREGLIYGFAYTIILPFLLALLASMVLMWWGVTRGLRPLESLRQELSQRPPSDDSPVAQGRQVKELAPLVQTINHLLQRVHSALERERRWTDDAAHELRTPLTAVKTHVQVAQMAVASVGAQKMVSTSDAAAVPAAQTMQWQMTHDALEQAGEGVVHLQHTLEQLLLLARLDGQPAGDEGDEGDGTRPMVCGSEPACAWDALEKAWGLAATAIPSGQQRLRWLPGQAQGDARLEDLRVVVPQPLLISALRNLIENALRYGQVAGQDPSDFPVSLGMRYLKHLKRSFKQLPVDAGGLADGTLPRPERIAGYVEFTVLDQGPGLNHEDCAVATQRFWRKQHQAHGSGLGLAIVQRIAQSSGGVLELLPLAQWLEQGDASDWASAAPPTGLVVRLYLPVMACSAGADKGMDTL</sequence>
<evidence type="ECO:0000313" key="18">
    <source>
        <dbReference type="Proteomes" id="UP000530032"/>
    </source>
</evidence>
<dbReference type="InterPro" id="IPR036097">
    <property type="entry name" value="HisK_dim/P_sf"/>
</dbReference>
<protein>
    <recommendedName>
        <fullName evidence="3">histidine kinase</fullName>
        <ecNumber evidence="3">2.7.13.3</ecNumber>
    </recommendedName>
</protein>
<dbReference type="InterPro" id="IPR005467">
    <property type="entry name" value="His_kinase_dom"/>
</dbReference>
<reference evidence="17" key="1">
    <citation type="submission" date="2020-12" db="EMBL/GenBank/DDBJ databases">
        <title>Comamonas sp. nov., isolated from stream water.</title>
        <authorList>
            <person name="Park K.-H."/>
        </authorList>
    </citation>
    <scope>NUCLEOTIDE SEQUENCE</scope>
    <source>
        <strain evidence="17">EJ-4</strain>
    </source>
</reference>
<keyword evidence="6 14" id="KW-0812">Transmembrane</keyword>
<dbReference type="Gene3D" id="1.10.287.130">
    <property type="match status" value="1"/>
</dbReference>
<evidence type="ECO:0000256" key="9">
    <source>
        <dbReference type="ARBA" id="ARBA00022840"/>
    </source>
</evidence>
<dbReference type="SMART" id="SM00388">
    <property type="entry name" value="HisKA"/>
    <property type="match status" value="1"/>
</dbReference>
<organism evidence="17 18">
    <name type="scientific">Comamonas suwonensis</name>
    <dbReference type="NCBI Taxonomy" id="2606214"/>
    <lineage>
        <taxon>Bacteria</taxon>
        <taxon>Pseudomonadati</taxon>
        <taxon>Pseudomonadota</taxon>
        <taxon>Betaproteobacteria</taxon>
        <taxon>Burkholderiales</taxon>
        <taxon>Comamonadaceae</taxon>
        <taxon>Comamonas</taxon>
    </lineage>
</organism>
<keyword evidence="9" id="KW-0067">ATP-binding</keyword>
<evidence type="ECO:0000256" key="5">
    <source>
        <dbReference type="ARBA" id="ARBA00022679"/>
    </source>
</evidence>
<dbReference type="InterPro" id="IPR004358">
    <property type="entry name" value="Sig_transdc_His_kin-like_C"/>
</dbReference>
<evidence type="ECO:0000256" key="1">
    <source>
        <dbReference type="ARBA" id="ARBA00000085"/>
    </source>
</evidence>
<feature type="transmembrane region" description="Helical" evidence="14">
    <location>
        <begin position="209"/>
        <end position="234"/>
    </location>
</feature>
<dbReference type="Gene3D" id="3.30.565.10">
    <property type="entry name" value="Histidine kinase-like ATPase, C-terminal domain"/>
    <property type="match status" value="1"/>
</dbReference>
<dbReference type="InterPro" id="IPR003661">
    <property type="entry name" value="HisK_dim/P_dom"/>
</dbReference>
<dbReference type="EC" id="2.7.13.3" evidence="3"/>
<dbReference type="PRINTS" id="PR00344">
    <property type="entry name" value="BCTRLSENSOR"/>
</dbReference>
<evidence type="ECO:0000256" key="10">
    <source>
        <dbReference type="ARBA" id="ARBA00022989"/>
    </source>
</evidence>
<keyword evidence="10 14" id="KW-1133">Transmembrane helix</keyword>
<dbReference type="InterPro" id="IPR050428">
    <property type="entry name" value="TCS_sensor_his_kinase"/>
</dbReference>
<dbReference type="PANTHER" id="PTHR45436">
    <property type="entry name" value="SENSOR HISTIDINE KINASE YKOH"/>
    <property type="match status" value="1"/>
</dbReference>
<evidence type="ECO:0000256" key="6">
    <source>
        <dbReference type="ARBA" id="ARBA00022692"/>
    </source>
</evidence>
<comment type="catalytic activity">
    <reaction evidence="1">
        <text>ATP + protein L-histidine = ADP + protein N-phospho-L-histidine.</text>
        <dbReference type="EC" id="2.7.13.3"/>
    </reaction>
</comment>
<dbReference type="InterPro" id="IPR003594">
    <property type="entry name" value="HATPase_dom"/>
</dbReference>
<dbReference type="SUPFAM" id="SSF47384">
    <property type="entry name" value="Homodimeric domain of signal transducing histidine kinase"/>
    <property type="match status" value="1"/>
</dbReference>
<keyword evidence="5" id="KW-0808">Transferase</keyword>
<evidence type="ECO:0000256" key="7">
    <source>
        <dbReference type="ARBA" id="ARBA00022741"/>
    </source>
</evidence>
<dbReference type="EMBL" id="JABBCQ020000019">
    <property type="protein sequence ID" value="MBI1626489.1"/>
    <property type="molecule type" value="Genomic_DNA"/>
</dbReference>
<feature type="region of interest" description="Disordered" evidence="13">
    <location>
        <begin position="130"/>
        <end position="149"/>
    </location>
</feature>
<keyword evidence="12 14" id="KW-0472">Membrane</keyword>
<dbReference type="InterPro" id="IPR036890">
    <property type="entry name" value="HATPase_C_sf"/>
</dbReference>
<dbReference type="GO" id="GO:0005524">
    <property type="term" value="F:ATP binding"/>
    <property type="evidence" value="ECO:0007669"/>
    <property type="project" value="UniProtKB-KW"/>
</dbReference>
<accession>A0A843BGT4</accession>
<dbReference type="Proteomes" id="UP000530032">
    <property type="component" value="Unassembled WGS sequence"/>
</dbReference>
<evidence type="ECO:0000256" key="8">
    <source>
        <dbReference type="ARBA" id="ARBA00022777"/>
    </source>
</evidence>
<keyword evidence="8 17" id="KW-0418">Kinase</keyword>
<gene>
    <name evidence="17" type="ORF">HF327_018575</name>
</gene>
<evidence type="ECO:0000259" key="16">
    <source>
        <dbReference type="PROSITE" id="PS50885"/>
    </source>
</evidence>
<evidence type="ECO:0000256" key="11">
    <source>
        <dbReference type="ARBA" id="ARBA00023012"/>
    </source>
</evidence>
<evidence type="ECO:0000313" key="17">
    <source>
        <dbReference type="EMBL" id="MBI1626489.1"/>
    </source>
</evidence>
<dbReference type="Pfam" id="PF00512">
    <property type="entry name" value="HisKA"/>
    <property type="match status" value="1"/>
</dbReference>
<feature type="domain" description="Histidine kinase" evidence="15">
    <location>
        <begin position="297"/>
        <end position="602"/>
    </location>
</feature>
<dbReference type="InterPro" id="IPR003660">
    <property type="entry name" value="HAMP_dom"/>
</dbReference>
<dbReference type="SUPFAM" id="SSF55874">
    <property type="entry name" value="ATPase domain of HSP90 chaperone/DNA topoisomerase II/histidine kinase"/>
    <property type="match status" value="1"/>
</dbReference>
<evidence type="ECO:0000256" key="13">
    <source>
        <dbReference type="SAM" id="MobiDB-lite"/>
    </source>
</evidence>
<proteinExistence type="predicted"/>
<dbReference type="PANTHER" id="PTHR45436:SF14">
    <property type="entry name" value="SENSOR PROTEIN QSEC"/>
    <property type="match status" value="1"/>
</dbReference>
<comment type="subcellular location">
    <subcellularLocation>
        <location evidence="2">Membrane</location>
        <topology evidence="2">Multi-pass membrane protein</topology>
    </subcellularLocation>
</comment>
<dbReference type="CDD" id="cd00082">
    <property type="entry name" value="HisKA"/>
    <property type="match status" value="1"/>
</dbReference>
<evidence type="ECO:0000256" key="3">
    <source>
        <dbReference type="ARBA" id="ARBA00012438"/>
    </source>
</evidence>
<evidence type="ECO:0000256" key="14">
    <source>
        <dbReference type="SAM" id="Phobius"/>
    </source>
</evidence>
<dbReference type="SMART" id="SM00387">
    <property type="entry name" value="HATPase_c"/>
    <property type="match status" value="1"/>
</dbReference>
<dbReference type="PROSITE" id="PS50885">
    <property type="entry name" value="HAMP"/>
    <property type="match status" value="1"/>
</dbReference>
<comment type="caution">
    <text evidence="17">The sequence shown here is derived from an EMBL/GenBank/DDBJ whole genome shotgun (WGS) entry which is preliminary data.</text>
</comment>
<keyword evidence="7" id="KW-0547">Nucleotide-binding</keyword>
<name>A0A843BGT4_9BURK</name>
<dbReference type="AlphaFoldDB" id="A0A843BGT4"/>
<evidence type="ECO:0000256" key="4">
    <source>
        <dbReference type="ARBA" id="ARBA00022553"/>
    </source>
</evidence>